<evidence type="ECO:0000256" key="2">
    <source>
        <dbReference type="ARBA" id="ARBA00022723"/>
    </source>
</evidence>
<feature type="compositionally biased region" description="Basic and acidic residues" evidence="9">
    <location>
        <begin position="599"/>
        <end position="608"/>
    </location>
</feature>
<feature type="domain" description="C2H2-type" evidence="10">
    <location>
        <begin position="60"/>
        <end position="87"/>
    </location>
</feature>
<name>A0ABM3MB20_GALME</name>
<feature type="domain" description="C2H2-type" evidence="10">
    <location>
        <begin position="262"/>
        <end position="289"/>
    </location>
</feature>
<evidence type="ECO:0000313" key="12">
    <source>
        <dbReference type="RefSeq" id="XP_052748298.1"/>
    </source>
</evidence>
<keyword evidence="6" id="KW-0238">DNA-binding</keyword>
<feature type="compositionally biased region" description="Basic residues" evidence="9">
    <location>
        <begin position="380"/>
        <end position="396"/>
    </location>
</feature>
<dbReference type="Proteomes" id="UP001652740">
    <property type="component" value="Unplaced"/>
</dbReference>
<dbReference type="PROSITE" id="PS50157">
    <property type="entry name" value="ZINC_FINGER_C2H2_2"/>
    <property type="match status" value="12"/>
</dbReference>
<feature type="domain" description="C2H2-type" evidence="10">
    <location>
        <begin position="233"/>
        <end position="261"/>
    </location>
</feature>
<dbReference type="InterPro" id="IPR050331">
    <property type="entry name" value="Zinc_finger"/>
</dbReference>
<dbReference type="InterPro" id="IPR013087">
    <property type="entry name" value="Znf_C2H2_type"/>
</dbReference>
<proteinExistence type="predicted"/>
<keyword evidence="7" id="KW-0539">Nucleus</keyword>
<evidence type="ECO:0000259" key="10">
    <source>
        <dbReference type="PROSITE" id="PS50157"/>
    </source>
</evidence>
<dbReference type="PANTHER" id="PTHR16515">
    <property type="entry name" value="PR DOMAIN ZINC FINGER PROTEIN"/>
    <property type="match status" value="1"/>
</dbReference>
<comment type="subcellular location">
    <subcellularLocation>
        <location evidence="1">Nucleus</location>
    </subcellularLocation>
</comment>
<feature type="compositionally biased region" description="Basic and acidic residues" evidence="9">
    <location>
        <begin position="630"/>
        <end position="648"/>
    </location>
</feature>
<feature type="domain" description="C2H2-type" evidence="10">
    <location>
        <begin position="684"/>
        <end position="706"/>
    </location>
</feature>
<evidence type="ECO:0000256" key="3">
    <source>
        <dbReference type="ARBA" id="ARBA00022737"/>
    </source>
</evidence>
<evidence type="ECO:0000313" key="11">
    <source>
        <dbReference type="Proteomes" id="UP001652740"/>
    </source>
</evidence>
<evidence type="ECO:0000256" key="8">
    <source>
        <dbReference type="PROSITE-ProRule" id="PRU00042"/>
    </source>
</evidence>
<dbReference type="Pfam" id="PF00096">
    <property type="entry name" value="zf-C2H2"/>
    <property type="match status" value="7"/>
</dbReference>
<dbReference type="SMART" id="SM00355">
    <property type="entry name" value="ZnF_C2H2"/>
    <property type="match status" value="14"/>
</dbReference>
<dbReference type="PANTHER" id="PTHR16515:SF49">
    <property type="entry name" value="GASTRULA ZINC FINGER PROTEIN XLCGF49.1-LIKE-RELATED"/>
    <property type="match status" value="1"/>
</dbReference>
<feature type="domain" description="C2H2-type" evidence="10">
    <location>
        <begin position="320"/>
        <end position="347"/>
    </location>
</feature>
<evidence type="ECO:0000313" key="13">
    <source>
        <dbReference type="RefSeq" id="XP_052748299.1"/>
    </source>
</evidence>
<evidence type="ECO:0000256" key="9">
    <source>
        <dbReference type="SAM" id="MobiDB-lite"/>
    </source>
</evidence>
<accession>A0ABM3MB20</accession>
<feature type="domain" description="C2H2-type" evidence="10">
    <location>
        <begin position="866"/>
        <end position="893"/>
    </location>
</feature>
<dbReference type="RefSeq" id="XP_052748299.1">
    <property type="nucleotide sequence ID" value="XM_052892339.1"/>
</dbReference>
<feature type="domain" description="C2H2-type" evidence="10">
    <location>
        <begin position="202"/>
        <end position="225"/>
    </location>
</feature>
<feature type="compositionally biased region" description="Basic and acidic residues" evidence="9">
    <location>
        <begin position="527"/>
        <end position="579"/>
    </location>
</feature>
<keyword evidence="4 8" id="KW-0863">Zinc-finger</keyword>
<dbReference type="InterPro" id="IPR036236">
    <property type="entry name" value="Znf_C2H2_sf"/>
</dbReference>
<feature type="region of interest" description="Disordered" evidence="9">
    <location>
        <begin position="912"/>
        <end position="939"/>
    </location>
</feature>
<protein>
    <submittedName>
        <fullName evidence="12 13">Uncharacterized protein LOC113517148 isoform X1</fullName>
    </submittedName>
</protein>
<dbReference type="GeneID" id="113517148"/>
<feature type="compositionally biased region" description="Polar residues" evidence="9">
    <location>
        <begin position="399"/>
        <end position="409"/>
    </location>
</feature>
<feature type="domain" description="C2H2-type" evidence="10">
    <location>
        <begin position="145"/>
        <end position="172"/>
    </location>
</feature>
<dbReference type="SUPFAM" id="SSF57667">
    <property type="entry name" value="beta-beta-alpha zinc fingers"/>
    <property type="match status" value="6"/>
</dbReference>
<evidence type="ECO:0000256" key="6">
    <source>
        <dbReference type="ARBA" id="ARBA00023125"/>
    </source>
</evidence>
<dbReference type="PROSITE" id="PS00028">
    <property type="entry name" value="ZINC_FINGER_C2H2_1"/>
    <property type="match status" value="11"/>
</dbReference>
<keyword evidence="2" id="KW-0479">Metal-binding</keyword>
<sequence>MTDEPAITVLNHNLTYHAATCVHIILNKMDAKMNATLPSEEILRENLKNTKKRKATYSEPKCKICKKIFKERGSLTKHMQLHNKSDPYTCDLCKYTCKTRQYLARHMRRAHGDPSACKCDVCGKMFHFQSNLASHMRVHTGEKPYKCGECGKTFSAKYTLDTHKLIHTNEKPYKCSFCEYACRDTSTLRRHHERHMGVLKVYTCSYCSKQYNTKARLKEHVAEKHFNVDLRKFPCNVCGKMFKLRPNLRTHIRAVHEKSTVCKCDICGKQLTNKNNMAAHMVSHSDDRPYKCTFNGCRKQFKDKWALKRHSVTHTPEKQLPCAVCGKLFTRRTRLNAHVRQHATKKSYVCDYCGICIFSKMVLGKHIHKHMYGPPGQRCARTHKQKYPKRRLRRRGGIAQSQDSKSQTAPLVHIKEEPEEQDELVPDAEIDLLEIEKHEVFAELNLNNELEPDDSMNYSNAVLSEDIARSMTEKKQAEDPERVIDTLFIDNCDHKQLKGKIKADRIEIDENCVRRVLNVKKPEDVDEKRNDFNRGTKERTGTREKSQVYKNTHNSDNDDTVHNDDTSERDDHIIERDNTPTESGYGTTERDSNTSGKDLNFKETDEDTINRDDNIAERVNNIIEDNNRLEIEGSAREREEDNADRDGNTTDSDTEVDVSTSMCEKDDNMESTRRGNAKLKLNTHQCYICFKLFATKQMLLDHCKVHFDVCTETTLKKCPLCDFVTKFDIRRHLKKIHGVTIDKLPFAHINDKVVNDNKSRYYYTLNNAVVKEMEIIPSVKILNKKASEEIDKRNRKSKDKSVTKTKLVKKGNEWVVQKEKIDVNEFMLPNFSEEEIKRLNIEGDNHCERLRTMYHFAKKNDIKMLFPCDRCEKICRTLSALKLHNRKHEKDPKPFKRKVWKHRLLEGGAKSAKANLSETPVGTEKPVSNNRFADPKPVKNKHKCDPKLIDFYKNNIKGGDIEFWQFLKIYNKMCRENIEDFDELETRTDYGLQPTGIEPGIDECTKERTAENVDSNIKRKTIAAENKMIRREKRVIRRIAMSKHEYLRRLAIKKQLREKNRLWQK</sequence>
<feature type="region of interest" description="Disordered" evidence="9">
    <location>
        <begin position="374"/>
        <end position="409"/>
    </location>
</feature>
<feature type="compositionally biased region" description="Polar residues" evidence="9">
    <location>
        <begin position="914"/>
        <end position="931"/>
    </location>
</feature>
<reference evidence="12 13" key="1">
    <citation type="submission" date="2025-05" db="UniProtKB">
        <authorList>
            <consortium name="RefSeq"/>
        </authorList>
    </citation>
    <scope>IDENTIFICATION</scope>
    <source>
        <tissue evidence="12 13">Whole larvae</tissue>
    </source>
</reference>
<keyword evidence="3" id="KW-0677">Repeat</keyword>
<dbReference type="RefSeq" id="XP_052748298.1">
    <property type="nucleotide sequence ID" value="XM_052892338.1"/>
</dbReference>
<evidence type="ECO:0000256" key="4">
    <source>
        <dbReference type="ARBA" id="ARBA00022771"/>
    </source>
</evidence>
<feature type="domain" description="C2H2-type" evidence="10">
    <location>
        <begin position="88"/>
        <end position="116"/>
    </location>
</feature>
<evidence type="ECO:0000256" key="7">
    <source>
        <dbReference type="ARBA" id="ARBA00023242"/>
    </source>
</evidence>
<evidence type="ECO:0000256" key="5">
    <source>
        <dbReference type="ARBA" id="ARBA00022833"/>
    </source>
</evidence>
<gene>
    <name evidence="12 13" type="primary">LOC113517148</name>
</gene>
<feature type="compositionally biased region" description="Basic and acidic residues" evidence="9">
    <location>
        <begin position="663"/>
        <end position="672"/>
    </location>
</feature>
<feature type="domain" description="C2H2-type" evidence="10">
    <location>
        <begin position="173"/>
        <end position="197"/>
    </location>
</feature>
<feature type="domain" description="C2H2-type" evidence="10">
    <location>
        <begin position="117"/>
        <end position="144"/>
    </location>
</feature>
<dbReference type="Gene3D" id="3.30.160.60">
    <property type="entry name" value="Classic Zinc Finger"/>
    <property type="match status" value="9"/>
</dbReference>
<organism evidence="11 12">
    <name type="scientific">Galleria mellonella</name>
    <name type="common">Greater wax moth</name>
    <dbReference type="NCBI Taxonomy" id="7137"/>
    <lineage>
        <taxon>Eukaryota</taxon>
        <taxon>Metazoa</taxon>
        <taxon>Ecdysozoa</taxon>
        <taxon>Arthropoda</taxon>
        <taxon>Hexapoda</taxon>
        <taxon>Insecta</taxon>
        <taxon>Pterygota</taxon>
        <taxon>Neoptera</taxon>
        <taxon>Endopterygota</taxon>
        <taxon>Lepidoptera</taxon>
        <taxon>Glossata</taxon>
        <taxon>Ditrysia</taxon>
        <taxon>Pyraloidea</taxon>
        <taxon>Pyralidae</taxon>
        <taxon>Galleriinae</taxon>
        <taxon>Galleria</taxon>
    </lineage>
</organism>
<feature type="region of interest" description="Disordered" evidence="9">
    <location>
        <begin position="527"/>
        <end position="608"/>
    </location>
</feature>
<feature type="region of interest" description="Disordered" evidence="9">
    <location>
        <begin position="630"/>
        <end position="672"/>
    </location>
</feature>
<feature type="domain" description="C2H2-type" evidence="10">
    <location>
        <begin position="290"/>
        <end position="319"/>
    </location>
</feature>
<keyword evidence="11" id="KW-1185">Reference proteome</keyword>
<evidence type="ECO:0000256" key="1">
    <source>
        <dbReference type="ARBA" id="ARBA00004123"/>
    </source>
</evidence>
<keyword evidence="5" id="KW-0862">Zinc</keyword>